<dbReference type="InterPro" id="IPR002044">
    <property type="entry name" value="CBM20"/>
</dbReference>
<dbReference type="EMBL" id="CM017883">
    <property type="protein sequence ID" value="KAG1365862.1"/>
    <property type="molecule type" value="Genomic_DNA"/>
</dbReference>
<dbReference type="GO" id="GO:2001070">
    <property type="term" value="F:starch binding"/>
    <property type="evidence" value="ECO:0007669"/>
    <property type="project" value="InterPro"/>
</dbReference>
<dbReference type="CDD" id="cd05467">
    <property type="entry name" value="CBM20"/>
    <property type="match status" value="1"/>
</dbReference>
<evidence type="ECO:0000259" key="2">
    <source>
        <dbReference type="PROSITE" id="PS51166"/>
    </source>
</evidence>
<gene>
    <name evidence="3" type="ORF">COCNU_12G008620</name>
</gene>
<accession>A0A8K0ITS2</accession>
<dbReference type="OrthoDB" id="550577at2759"/>
<reference evidence="3" key="2">
    <citation type="submission" date="2019-07" db="EMBL/GenBank/DDBJ databases">
        <authorList>
            <person name="Yang Y."/>
            <person name="Bocs S."/>
            <person name="Baudouin L."/>
        </authorList>
    </citation>
    <scope>NUCLEOTIDE SEQUENCE</scope>
    <source>
        <tissue evidence="3">Spear leaf of Hainan Tall coconut</tissue>
    </source>
</reference>
<dbReference type="PANTHER" id="PTHR15048:SF0">
    <property type="entry name" value="STARCH-BINDING DOMAIN-CONTAINING PROTEIN 1"/>
    <property type="match status" value="1"/>
</dbReference>
<feature type="region of interest" description="Disordered" evidence="1">
    <location>
        <begin position="13"/>
        <end position="36"/>
    </location>
</feature>
<dbReference type="Proteomes" id="UP000797356">
    <property type="component" value="Chromosome 12"/>
</dbReference>
<evidence type="ECO:0000313" key="4">
    <source>
        <dbReference type="Proteomes" id="UP000797356"/>
    </source>
</evidence>
<dbReference type="AlphaFoldDB" id="A0A8K0ITS2"/>
<evidence type="ECO:0000313" key="3">
    <source>
        <dbReference type="EMBL" id="KAG1365862.1"/>
    </source>
</evidence>
<dbReference type="InterPro" id="IPR013783">
    <property type="entry name" value="Ig-like_fold"/>
</dbReference>
<dbReference type="SUPFAM" id="SSF49452">
    <property type="entry name" value="Starch-binding domain-like"/>
    <property type="match status" value="1"/>
</dbReference>
<dbReference type="Gene3D" id="2.60.40.10">
    <property type="entry name" value="Immunoglobulins"/>
    <property type="match status" value="1"/>
</dbReference>
<keyword evidence="4" id="KW-1185">Reference proteome</keyword>
<comment type="caution">
    <text evidence="3">The sequence shown here is derived from an EMBL/GenBank/DDBJ whole genome shotgun (WGS) entry which is preliminary data.</text>
</comment>
<dbReference type="SMART" id="SM01065">
    <property type="entry name" value="CBM_2"/>
    <property type="match status" value="1"/>
</dbReference>
<organism evidence="3 4">
    <name type="scientific">Cocos nucifera</name>
    <name type="common">Coconut palm</name>
    <dbReference type="NCBI Taxonomy" id="13894"/>
    <lineage>
        <taxon>Eukaryota</taxon>
        <taxon>Viridiplantae</taxon>
        <taxon>Streptophyta</taxon>
        <taxon>Embryophyta</taxon>
        <taxon>Tracheophyta</taxon>
        <taxon>Spermatophyta</taxon>
        <taxon>Magnoliopsida</taxon>
        <taxon>Liliopsida</taxon>
        <taxon>Arecaceae</taxon>
        <taxon>Arecoideae</taxon>
        <taxon>Cocoseae</taxon>
        <taxon>Attaleinae</taxon>
        <taxon>Cocos</taxon>
    </lineage>
</organism>
<reference evidence="3" key="1">
    <citation type="journal article" date="2017" name="Gigascience">
        <title>The genome draft of coconut (Cocos nucifera).</title>
        <authorList>
            <person name="Xiao Y."/>
            <person name="Xu P."/>
            <person name="Fan H."/>
            <person name="Baudouin L."/>
            <person name="Xia W."/>
            <person name="Bocs S."/>
            <person name="Xu J."/>
            <person name="Li Q."/>
            <person name="Guo A."/>
            <person name="Zhou L."/>
            <person name="Li J."/>
            <person name="Wu Y."/>
            <person name="Ma Z."/>
            <person name="Armero A."/>
            <person name="Issali A.E."/>
            <person name="Liu N."/>
            <person name="Peng M."/>
            <person name="Yang Y."/>
        </authorList>
    </citation>
    <scope>NUCLEOTIDE SEQUENCE</scope>
    <source>
        <tissue evidence="3">Spear leaf of Hainan Tall coconut</tissue>
    </source>
</reference>
<evidence type="ECO:0000256" key="1">
    <source>
        <dbReference type="SAM" id="MobiDB-lite"/>
    </source>
</evidence>
<dbReference type="GO" id="GO:0016020">
    <property type="term" value="C:membrane"/>
    <property type="evidence" value="ECO:0007669"/>
    <property type="project" value="TreeGrafter"/>
</dbReference>
<feature type="domain" description="CBM20" evidence="2">
    <location>
        <begin position="98"/>
        <end position="200"/>
    </location>
</feature>
<dbReference type="InterPro" id="IPR013784">
    <property type="entry name" value="Carb-bd-like_fold"/>
</dbReference>
<dbReference type="PANTHER" id="PTHR15048">
    <property type="entry name" value="STARCH-BINDING DOMAIN-CONTAINING PROTEIN 1"/>
    <property type="match status" value="1"/>
</dbReference>
<name>A0A8K0ITS2_COCNU</name>
<feature type="region of interest" description="Disordered" evidence="1">
    <location>
        <begin position="78"/>
        <end position="97"/>
    </location>
</feature>
<proteinExistence type="predicted"/>
<sequence length="401" mass="43485">MEAALKRLGLSSDGRSVFPADLRSSRRRSTKAASAFPSSFSSASWIQLPRKPASSLVIFVDKKLLRSAPVSSSASSLSASAAAPEAEEETSDGQIQTGMHPKTARVKFLLRKECLFGEQFLVVGDDPMFGLWDPSKAIPLEWSDGHVWTARLDVPVGKAIQFKFILRGLAGEITWQPGPDRILKIWETTKTILVSQDWDNVENREISEEEPLAIPTEEAIIVEGKLGGDGGAVTAETHLQKSDATEIQGHLTDEKLLEGMGDEKKQNSYEADRILVPGLAPLPVSGTDALTGEMVADALLASNEAEDCNPWQSSGEEKKPDIPEGNLLDEESSILPETSSADDSEETQSYGGDFSGEKLHLEGSNSQSTAGVIRDDIQWGRRTLHQLLMNLGFNINPTESA</sequence>
<protein>
    <recommendedName>
        <fullName evidence="2">CBM20 domain-containing protein</fullName>
    </recommendedName>
</protein>
<feature type="region of interest" description="Disordered" evidence="1">
    <location>
        <begin position="306"/>
        <end position="369"/>
    </location>
</feature>
<dbReference type="PROSITE" id="PS51166">
    <property type="entry name" value="CBM20"/>
    <property type="match status" value="1"/>
</dbReference>
<dbReference type="Pfam" id="PF00686">
    <property type="entry name" value="CBM_20"/>
    <property type="match status" value="1"/>
</dbReference>